<dbReference type="InterPro" id="IPR000551">
    <property type="entry name" value="MerR-type_HTH_dom"/>
</dbReference>
<accession>A0ABT4TPB6</accession>
<dbReference type="Proteomes" id="UP001165685">
    <property type="component" value="Unassembled WGS sequence"/>
</dbReference>
<dbReference type="Pfam" id="PF13411">
    <property type="entry name" value="MerR_1"/>
    <property type="match status" value="1"/>
</dbReference>
<organism evidence="3 4">
    <name type="scientific">Nocardiopsis suaedae</name>
    <dbReference type="NCBI Taxonomy" id="3018444"/>
    <lineage>
        <taxon>Bacteria</taxon>
        <taxon>Bacillati</taxon>
        <taxon>Actinomycetota</taxon>
        <taxon>Actinomycetes</taxon>
        <taxon>Streptosporangiales</taxon>
        <taxon>Nocardiopsidaceae</taxon>
        <taxon>Nocardiopsis</taxon>
    </lineage>
</organism>
<sequence length="141" mass="15586">MSSPSPGRRRADAVPISEAADALGTSPRSLRYREALGLLPATKDQPTGRGHRHRRFSSDDLRTVAAGLELERGYDITPAALAFALRMLAEPETLARVRAYGERLGRLAPPRARAMDFEKRKALRLLQTRGRTADARGPEQR</sequence>
<proteinExistence type="predicted"/>
<evidence type="ECO:0000313" key="3">
    <source>
        <dbReference type="EMBL" id="MDA2805992.1"/>
    </source>
</evidence>
<name>A0ABT4TPB6_9ACTN</name>
<dbReference type="InterPro" id="IPR009061">
    <property type="entry name" value="DNA-bd_dom_put_sf"/>
</dbReference>
<protein>
    <submittedName>
        <fullName evidence="3">MerR family transcriptional regulator</fullName>
    </submittedName>
</protein>
<comment type="caution">
    <text evidence="3">The sequence shown here is derived from an EMBL/GenBank/DDBJ whole genome shotgun (WGS) entry which is preliminary data.</text>
</comment>
<dbReference type="Gene3D" id="1.10.1660.10">
    <property type="match status" value="1"/>
</dbReference>
<gene>
    <name evidence="3" type="ORF">O4U47_15865</name>
</gene>
<reference evidence="3" key="1">
    <citation type="submission" date="2023-01" db="EMBL/GenBank/DDBJ databases">
        <title>Draft genome sequence of Nocardiopsis sp. LSu2-4 isolated from halophytes.</title>
        <authorList>
            <person name="Duangmal K."/>
            <person name="Chantavorakit T."/>
        </authorList>
    </citation>
    <scope>NUCLEOTIDE SEQUENCE</scope>
    <source>
        <strain evidence="3">LSu2-4</strain>
    </source>
</reference>
<keyword evidence="4" id="KW-1185">Reference proteome</keyword>
<feature type="region of interest" description="Disordered" evidence="1">
    <location>
        <begin position="1"/>
        <end position="22"/>
    </location>
</feature>
<evidence type="ECO:0000313" key="4">
    <source>
        <dbReference type="Proteomes" id="UP001165685"/>
    </source>
</evidence>
<feature type="domain" description="HTH merR-type" evidence="2">
    <location>
        <begin position="15"/>
        <end position="64"/>
    </location>
</feature>
<dbReference type="RefSeq" id="WP_270678638.1">
    <property type="nucleotide sequence ID" value="NZ_JAQFWP010000028.1"/>
</dbReference>
<dbReference type="SUPFAM" id="SSF46955">
    <property type="entry name" value="Putative DNA-binding domain"/>
    <property type="match status" value="1"/>
</dbReference>
<evidence type="ECO:0000256" key="1">
    <source>
        <dbReference type="SAM" id="MobiDB-lite"/>
    </source>
</evidence>
<dbReference type="EMBL" id="JAQFWP010000028">
    <property type="protein sequence ID" value="MDA2805992.1"/>
    <property type="molecule type" value="Genomic_DNA"/>
</dbReference>
<evidence type="ECO:0000259" key="2">
    <source>
        <dbReference type="Pfam" id="PF13411"/>
    </source>
</evidence>